<evidence type="ECO:0000256" key="3">
    <source>
        <dbReference type="ARBA" id="ARBA00007592"/>
    </source>
</evidence>
<accession>A0ABR6TJQ5</accession>
<keyword evidence="15" id="KW-1185">Reference proteome</keyword>
<dbReference type="Gene3D" id="3.20.20.70">
    <property type="entry name" value="Aldolase class I"/>
    <property type="match status" value="1"/>
</dbReference>
<dbReference type="CDD" id="cd00950">
    <property type="entry name" value="DHDPS"/>
    <property type="match status" value="1"/>
</dbReference>
<gene>
    <name evidence="14" type="primary">dapA</name>
    <name evidence="14" type="ORF">HLB29_01835</name>
</gene>
<evidence type="ECO:0000313" key="14">
    <source>
        <dbReference type="EMBL" id="MBC2575424.1"/>
    </source>
</evidence>
<evidence type="ECO:0000256" key="5">
    <source>
        <dbReference type="ARBA" id="ARBA00022490"/>
    </source>
</evidence>
<evidence type="ECO:0000256" key="12">
    <source>
        <dbReference type="NCBIfam" id="TIGR00674"/>
    </source>
</evidence>
<keyword evidence="8" id="KW-0457">Lysine biosynthesis</keyword>
<dbReference type="NCBIfam" id="TIGR00674">
    <property type="entry name" value="dapA"/>
    <property type="match status" value="1"/>
</dbReference>
<protein>
    <recommendedName>
        <fullName evidence="4 12">4-hydroxy-tetrahydrodipicolinate synthase</fullName>
        <ecNumber evidence="4 12">4.3.3.7</ecNumber>
    </recommendedName>
</protein>
<dbReference type="PANTHER" id="PTHR12128">
    <property type="entry name" value="DIHYDRODIPICOLINATE SYNTHASE"/>
    <property type="match status" value="1"/>
</dbReference>
<name>A0ABR6TJQ5_9FIRM</name>
<dbReference type="Proteomes" id="UP000713904">
    <property type="component" value="Unassembled WGS sequence"/>
</dbReference>
<evidence type="ECO:0000256" key="10">
    <source>
        <dbReference type="ARBA" id="ARBA00023270"/>
    </source>
</evidence>
<dbReference type="SUPFAM" id="SSF51569">
    <property type="entry name" value="Aldolase"/>
    <property type="match status" value="1"/>
</dbReference>
<evidence type="ECO:0000256" key="4">
    <source>
        <dbReference type="ARBA" id="ARBA00012086"/>
    </source>
</evidence>
<dbReference type="EC" id="4.3.3.7" evidence="4 12"/>
<comment type="function">
    <text evidence="1">Catalyzes the condensation of (S)-aspartate-beta-semialdehyde [(S)-ASA] and pyruvate to 4-hydroxy-tetrahydrodipicolinate (HTPA).</text>
</comment>
<organism evidence="14 15">
    <name type="scientific">Peptostreptococcus canis</name>
    <dbReference type="NCBI Taxonomy" id="1159213"/>
    <lineage>
        <taxon>Bacteria</taxon>
        <taxon>Bacillati</taxon>
        <taxon>Bacillota</taxon>
        <taxon>Clostridia</taxon>
        <taxon>Peptostreptococcales</taxon>
        <taxon>Peptostreptococcaceae</taxon>
        <taxon>Peptostreptococcus</taxon>
    </lineage>
</organism>
<dbReference type="InterPro" id="IPR013785">
    <property type="entry name" value="Aldolase_TIM"/>
</dbReference>
<evidence type="ECO:0000256" key="1">
    <source>
        <dbReference type="ARBA" id="ARBA00003294"/>
    </source>
</evidence>
<reference evidence="14 15" key="1">
    <citation type="submission" date="2020-05" db="EMBL/GenBank/DDBJ databases">
        <title>Draft genome of xy-202 and genomic insight in genome of the genus Peptostreptococcus.</title>
        <authorList>
            <person name="Zhang Z."/>
        </authorList>
    </citation>
    <scope>NUCLEOTIDE SEQUENCE [LARGE SCALE GENOMIC DNA]</scope>
    <source>
        <strain evidence="14 15">DSM 27025</strain>
    </source>
</reference>
<comment type="similarity">
    <text evidence="3 13">Belongs to the DapA family.</text>
</comment>
<keyword evidence="9 13" id="KW-0456">Lyase</keyword>
<dbReference type="Pfam" id="PF00701">
    <property type="entry name" value="DHDPS"/>
    <property type="match status" value="1"/>
</dbReference>
<dbReference type="PANTHER" id="PTHR12128:SF66">
    <property type="entry name" value="4-HYDROXY-2-OXOGLUTARATE ALDOLASE, MITOCHONDRIAL"/>
    <property type="match status" value="1"/>
</dbReference>
<evidence type="ECO:0000313" key="15">
    <source>
        <dbReference type="Proteomes" id="UP000713904"/>
    </source>
</evidence>
<proteinExistence type="inferred from homology"/>
<comment type="pathway">
    <text evidence="2">Amino-acid biosynthesis; L-lysine biosynthesis via DAP pathway; (S)-tetrahydrodipicolinate from L-aspartate: step 3/4.</text>
</comment>
<evidence type="ECO:0000256" key="2">
    <source>
        <dbReference type="ARBA" id="ARBA00005120"/>
    </source>
</evidence>
<evidence type="ECO:0000256" key="8">
    <source>
        <dbReference type="ARBA" id="ARBA00023154"/>
    </source>
</evidence>
<comment type="catalytic activity">
    <reaction evidence="11">
        <text>L-aspartate 4-semialdehyde + pyruvate = (2S,4S)-4-hydroxy-2,3,4,5-tetrahydrodipicolinate + H2O + H(+)</text>
        <dbReference type="Rhea" id="RHEA:34171"/>
        <dbReference type="ChEBI" id="CHEBI:15361"/>
        <dbReference type="ChEBI" id="CHEBI:15377"/>
        <dbReference type="ChEBI" id="CHEBI:15378"/>
        <dbReference type="ChEBI" id="CHEBI:67139"/>
        <dbReference type="ChEBI" id="CHEBI:537519"/>
        <dbReference type="EC" id="4.3.3.7"/>
    </reaction>
</comment>
<dbReference type="GO" id="GO:0008840">
    <property type="term" value="F:4-hydroxy-tetrahydrodipicolinate synthase activity"/>
    <property type="evidence" value="ECO:0007669"/>
    <property type="project" value="UniProtKB-EC"/>
</dbReference>
<dbReference type="PIRSF" id="PIRSF001365">
    <property type="entry name" value="DHDPS"/>
    <property type="match status" value="1"/>
</dbReference>
<comment type="caution">
    <text evidence="14">The sequence shown here is derived from an EMBL/GenBank/DDBJ whole genome shotgun (WGS) entry which is preliminary data.</text>
</comment>
<keyword evidence="6" id="KW-0028">Amino-acid biosynthesis</keyword>
<keyword evidence="5" id="KW-0963">Cytoplasm</keyword>
<dbReference type="SMART" id="SM01130">
    <property type="entry name" value="DHDPS"/>
    <property type="match status" value="1"/>
</dbReference>
<dbReference type="EMBL" id="JABGBW010000001">
    <property type="protein sequence ID" value="MBC2575424.1"/>
    <property type="molecule type" value="Genomic_DNA"/>
</dbReference>
<dbReference type="InterPro" id="IPR002220">
    <property type="entry name" value="DapA-like"/>
</dbReference>
<evidence type="ECO:0000256" key="7">
    <source>
        <dbReference type="ARBA" id="ARBA00022915"/>
    </source>
</evidence>
<keyword evidence="7" id="KW-0220">Diaminopimelate biosynthesis</keyword>
<dbReference type="PRINTS" id="PR00146">
    <property type="entry name" value="DHPICSNTHASE"/>
</dbReference>
<sequence>MMLRGLGINVITPFLETNEIDFENIERQVDTYINNGADFIVIGRNTGEFYTMDDNEIISVIETVAKRVNKRIPVIAQTGFNDTSRSIKLSIKAKLMGIDGIILSPPYYNIGNEQGLLSHYKSISMAANLPCYIENDPEKSGVNISHSLLMELSEIKNIVGVIENSSDIKQYIDIKSNSPYNFEIICANDSLLFPSLSLGATGVISTVANIYPDIISRIINNFDKGNISVSRDIYFGMLKINEVLTQEVNPVPIKTAMNMLGYEVGDFRLPLGSMNPDKAAKLATLLMDEKIHKL</sequence>
<evidence type="ECO:0000256" key="9">
    <source>
        <dbReference type="ARBA" id="ARBA00023239"/>
    </source>
</evidence>
<evidence type="ECO:0000256" key="6">
    <source>
        <dbReference type="ARBA" id="ARBA00022605"/>
    </source>
</evidence>
<evidence type="ECO:0000256" key="11">
    <source>
        <dbReference type="ARBA" id="ARBA00047836"/>
    </source>
</evidence>
<keyword evidence="10" id="KW-0704">Schiff base</keyword>
<evidence type="ECO:0000256" key="13">
    <source>
        <dbReference type="PIRNR" id="PIRNR001365"/>
    </source>
</evidence>
<dbReference type="InterPro" id="IPR005263">
    <property type="entry name" value="DapA"/>
</dbReference>